<feature type="transmembrane region" description="Helical" evidence="1">
    <location>
        <begin position="99"/>
        <end position="124"/>
    </location>
</feature>
<evidence type="ECO:0000313" key="3">
    <source>
        <dbReference type="Proteomes" id="UP001165122"/>
    </source>
</evidence>
<feature type="transmembrane region" description="Helical" evidence="1">
    <location>
        <begin position="157"/>
        <end position="183"/>
    </location>
</feature>
<evidence type="ECO:0000256" key="1">
    <source>
        <dbReference type="SAM" id="Phobius"/>
    </source>
</evidence>
<comment type="caution">
    <text evidence="2">The sequence shown here is derived from an EMBL/GenBank/DDBJ whole genome shotgun (WGS) entry which is preliminary data.</text>
</comment>
<keyword evidence="1" id="KW-0812">Transmembrane</keyword>
<dbReference type="AlphaFoldDB" id="A0A9W7A7Z2"/>
<proteinExistence type="predicted"/>
<keyword evidence="1" id="KW-0472">Membrane</keyword>
<evidence type="ECO:0000313" key="2">
    <source>
        <dbReference type="EMBL" id="GMH67259.1"/>
    </source>
</evidence>
<gene>
    <name evidence="2" type="ORF">TrLO_g1406</name>
</gene>
<sequence>MDVRESWEIAQNVHSLLADKLQLQSALKQQATVLKEKEFQLHHQNLMTVGTQAAMLTAVNVTMLIEFQPPLWSSDLSSSIWAMFYLPRMIKFMYYTCNVYALCCNVVVVSSTTVLAVLGTSLALRGPDGSMIVATEGLYAERAQIFSKFGKGLCATVAASFFACFLILHWETALFASAMCLYTGREMLRFYQRVRKTFDFDENTEAIDLTDIFRGPANIVAQPSDLFNRAMLRANGLREGGRYRDEQEGSSLLNSVV</sequence>
<keyword evidence="1" id="KW-1133">Transmembrane helix</keyword>
<keyword evidence="3" id="KW-1185">Reference proteome</keyword>
<dbReference type="EMBL" id="BRXW01000571">
    <property type="protein sequence ID" value="GMH67259.1"/>
    <property type="molecule type" value="Genomic_DNA"/>
</dbReference>
<dbReference type="Proteomes" id="UP001165122">
    <property type="component" value="Unassembled WGS sequence"/>
</dbReference>
<protein>
    <submittedName>
        <fullName evidence="2">Uncharacterized protein</fullName>
    </submittedName>
</protein>
<dbReference type="OrthoDB" id="10253246at2759"/>
<organism evidence="2 3">
    <name type="scientific">Triparma laevis f. longispina</name>
    <dbReference type="NCBI Taxonomy" id="1714387"/>
    <lineage>
        <taxon>Eukaryota</taxon>
        <taxon>Sar</taxon>
        <taxon>Stramenopiles</taxon>
        <taxon>Ochrophyta</taxon>
        <taxon>Bolidophyceae</taxon>
        <taxon>Parmales</taxon>
        <taxon>Triparmaceae</taxon>
        <taxon>Triparma</taxon>
    </lineage>
</organism>
<accession>A0A9W7A7Z2</accession>
<reference evidence="3" key="1">
    <citation type="journal article" date="2023" name="Commun. Biol.">
        <title>Genome analysis of Parmales, the sister group of diatoms, reveals the evolutionary specialization of diatoms from phago-mixotrophs to photoautotrophs.</title>
        <authorList>
            <person name="Ban H."/>
            <person name="Sato S."/>
            <person name="Yoshikawa S."/>
            <person name="Yamada K."/>
            <person name="Nakamura Y."/>
            <person name="Ichinomiya M."/>
            <person name="Sato N."/>
            <person name="Blanc-Mathieu R."/>
            <person name="Endo H."/>
            <person name="Kuwata A."/>
            <person name="Ogata H."/>
        </authorList>
    </citation>
    <scope>NUCLEOTIDE SEQUENCE [LARGE SCALE GENOMIC DNA]</scope>
    <source>
        <strain evidence="3">NIES 3700</strain>
    </source>
</reference>
<name>A0A9W7A7Z2_9STRA</name>